<feature type="transmembrane region" description="Helical" evidence="1">
    <location>
        <begin position="539"/>
        <end position="558"/>
    </location>
</feature>
<dbReference type="EMBL" id="GG662495">
    <property type="protein sequence ID" value="EAS03202.2"/>
    <property type="molecule type" value="Genomic_DNA"/>
</dbReference>
<keyword evidence="3" id="KW-1185">Reference proteome</keyword>
<accession>I7MA13</accession>
<evidence type="ECO:0000313" key="2">
    <source>
        <dbReference type="EMBL" id="EAS03202.2"/>
    </source>
</evidence>
<dbReference type="RefSeq" id="XP_001023447.2">
    <property type="nucleotide sequence ID" value="XM_001023447.2"/>
</dbReference>
<protein>
    <submittedName>
        <fullName evidence="2">Transmembrane protein, putative</fullName>
    </submittedName>
</protein>
<dbReference type="PANTHER" id="PTHR11319:SF35">
    <property type="entry name" value="OUTER MEMBRANE PROTEIN PMPC-RELATED"/>
    <property type="match status" value="1"/>
</dbReference>
<dbReference type="SUPFAM" id="SSF51126">
    <property type="entry name" value="Pectin lyase-like"/>
    <property type="match status" value="1"/>
</dbReference>
<dbReference type="GeneID" id="7826542"/>
<dbReference type="PANTHER" id="PTHR11319">
    <property type="entry name" value="G PROTEIN-COUPLED RECEPTOR-RELATED"/>
    <property type="match status" value="1"/>
</dbReference>
<feature type="transmembrane region" description="Helical" evidence="1">
    <location>
        <begin position="593"/>
        <end position="613"/>
    </location>
</feature>
<keyword evidence="1 2" id="KW-0812">Transmembrane</keyword>
<keyword evidence="1" id="KW-0472">Membrane</keyword>
<sequence>MSSLSSSSLRKINIQKSKFNNYSITIDDNQIMIDDIQFTQVQDGLIQLKNAKLNDIQQTSQGYFYFKNTSAQVSHFKADDNNIQTYFLHFDGYFQQVQADSNNNKNLLIDDCIIQQTNKGGGIMIQDIQNALVSNSKINYNQGSEQGGGIQMIKCSKVILQDVEIIGNKAYLYGGGIYLKDTNLQLISCKVQFNSAIVGGGIRYLNSIIDDKVNQNDQSQVINNTAMVYGNNQCSLPKEMKIKYEQNGIDKIIIATSSSNQQLTKINFQLIDEEEEVVKLPNRLNTQLEDFNSLEISNYFNRFQLSQEKKKNLIQILQQDFDEFYQFNLFSDSDVLGQVQIQQKNSFSQYNYTDKYTHQLSKYILQSGYSNLLSNNSQNQIYQFQIQSQGNLFNIQVNLKFRKCIQGEIINKIGQDFYECYLCSNNTYSLADPYSNQLQNSCKECPYGAQSCYGSQIIPQQGYWIQENYPNIYYCLNTYDSCIYNTSTNTSCSEGYTGPLCESCRYHKNNSIGEIQYFSKKGKYKCAVCSNKISQRDEILLTVFLGLIFLGYLTYQISSNYKKKVIKMKLLYLKRGQMLYISNSLNSNEKSSFALKILISYMQIISVVFQLKIQTPGFTLPFQYFGTQNRVKNLFISGLLKIYYMFYPGIIQIVIGTISCKEFNGQKYVLNDLQFKCYDRQYNIFNYVFGLPLLILALIIPSLIFRKLVKSKEHIYQDPNIFISYGFYFSEFQLHIQPYTYLQFNKLDHLSQITAAVTILCLNILIKIQKLYPNCIPEIDDGRVNILRQTMNWKNLLLAFSKRSYKGVYSYTNQMKQQSQTDQAFINQDKIQFSPNKRMKLSIFKSQDQNLNNIQESEGILNTDRKLLTQDDNQFEYCQKQIQTDKDSSQIIGQEILNYNSVRAHYKLVQPGQQLKLLSSVSQIPDEIQQIFPNKTGEDQNNQKEKN</sequence>
<dbReference type="Proteomes" id="UP000009168">
    <property type="component" value="Unassembled WGS sequence"/>
</dbReference>
<keyword evidence="1" id="KW-1133">Transmembrane helix</keyword>
<proteinExistence type="predicted"/>
<feature type="transmembrane region" description="Helical" evidence="1">
    <location>
        <begin position="642"/>
        <end position="663"/>
    </location>
</feature>
<dbReference type="AlphaFoldDB" id="I7MA13"/>
<evidence type="ECO:0000256" key="1">
    <source>
        <dbReference type="SAM" id="Phobius"/>
    </source>
</evidence>
<feature type="transmembrane region" description="Helical" evidence="1">
    <location>
        <begin position="684"/>
        <end position="704"/>
    </location>
</feature>
<evidence type="ECO:0000313" key="3">
    <source>
        <dbReference type="Proteomes" id="UP000009168"/>
    </source>
</evidence>
<name>I7MA13_TETTS</name>
<dbReference type="InParanoid" id="I7MA13"/>
<gene>
    <name evidence="2" type="ORF">TTHERM_00535380</name>
</gene>
<organism evidence="2 3">
    <name type="scientific">Tetrahymena thermophila (strain SB210)</name>
    <dbReference type="NCBI Taxonomy" id="312017"/>
    <lineage>
        <taxon>Eukaryota</taxon>
        <taxon>Sar</taxon>
        <taxon>Alveolata</taxon>
        <taxon>Ciliophora</taxon>
        <taxon>Intramacronucleata</taxon>
        <taxon>Oligohymenophorea</taxon>
        <taxon>Hymenostomatida</taxon>
        <taxon>Tetrahymenina</taxon>
        <taxon>Tetrahymenidae</taxon>
        <taxon>Tetrahymena</taxon>
    </lineage>
</organism>
<reference evidence="3" key="1">
    <citation type="journal article" date="2006" name="PLoS Biol.">
        <title>Macronuclear genome sequence of the ciliate Tetrahymena thermophila, a model eukaryote.</title>
        <authorList>
            <person name="Eisen J.A."/>
            <person name="Coyne R.S."/>
            <person name="Wu M."/>
            <person name="Wu D."/>
            <person name="Thiagarajan M."/>
            <person name="Wortman J.R."/>
            <person name="Badger J.H."/>
            <person name="Ren Q."/>
            <person name="Amedeo P."/>
            <person name="Jones K.M."/>
            <person name="Tallon L.J."/>
            <person name="Delcher A.L."/>
            <person name="Salzberg S.L."/>
            <person name="Silva J.C."/>
            <person name="Haas B.J."/>
            <person name="Majoros W.H."/>
            <person name="Farzad M."/>
            <person name="Carlton J.M."/>
            <person name="Smith R.K. Jr."/>
            <person name="Garg J."/>
            <person name="Pearlman R.E."/>
            <person name="Karrer K.M."/>
            <person name="Sun L."/>
            <person name="Manning G."/>
            <person name="Elde N.C."/>
            <person name="Turkewitz A.P."/>
            <person name="Asai D.J."/>
            <person name="Wilkes D.E."/>
            <person name="Wang Y."/>
            <person name="Cai H."/>
            <person name="Collins K."/>
            <person name="Stewart B.A."/>
            <person name="Lee S.R."/>
            <person name="Wilamowska K."/>
            <person name="Weinberg Z."/>
            <person name="Ruzzo W.L."/>
            <person name="Wloga D."/>
            <person name="Gaertig J."/>
            <person name="Frankel J."/>
            <person name="Tsao C.-C."/>
            <person name="Gorovsky M.A."/>
            <person name="Keeling P.J."/>
            <person name="Waller R.F."/>
            <person name="Patron N.J."/>
            <person name="Cherry J.M."/>
            <person name="Stover N.A."/>
            <person name="Krieger C.J."/>
            <person name="del Toro C."/>
            <person name="Ryder H.F."/>
            <person name="Williamson S.C."/>
            <person name="Barbeau R.A."/>
            <person name="Hamilton E.P."/>
            <person name="Orias E."/>
        </authorList>
    </citation>
    <scope>NUCLEOTIDE SEQUENCE [LARGE SCALE GENOMIC DNA]</scope>
    <source>
        <strain evidence="3">SB210</strain>
    </source>
</reference>
<dbReference type="InterPro" id="IPR011050">
    <property type="entry name" value="Pectin_lyase_fold/virulence"/>
</dbReference>
<dbReference type="KEGG" id="tet:TTHERM_00535380"/>